<evidence type="ECO:0000313" key="1">
    <source>
        <dbReference type="EMBL" id="KAH6641670.1"/>
    </source>
</evidence>
<name>A0ACB7PKZ2_9PEZI</name>
<dbReference type="Proteomes" id="UP000724584">
    <property type="component" value="Unassembled WGS sequence"/>
</dbReference>
<organism evidence="1 2">
    <name type="scientific">Chaetomium tenue</name>
    <dbReference type="NCBI Taxonomy" id="1854479"/>
    <lineage>
        <taxon>Eukaryota</taxon>
        <taxon>Fungi</taxon>
        <taxon>Dikarya</taxon>
        <taxon>Ascomycota</taxon>
        <taxon>Pezizomycotina</taxon>
        <taxon>Sordariomycetes</taxon>
        <taxon>Sordariomycetidae</taxon>
        <taxon>Sordariales</taxon>
        <taxon>Chaetomiaceae</taxon>
        <taxon>Chaetomium</taxon>
    </lineage>
</organism>
<reference evidence="1 2" key="1">
    <citation type="journal article" date="2021" name="Nat. Commun.">
        <title>Genetic determinants of endophytism in the Arabidopsis root mycobiome.</title>
        <authorList>
            <person name="Mesny F."/>
            <person name="Miyauchi S."/>
            <person name="Thiergart T."/>
            <person name="Pickel B."/>
            <person name="Atanasova L."/>
            <person name="Karlsson M."/>
            <person name="Huettel B."/>
            <person name="Barry K.W."/>
            <person name="Haridas S."/>
            <person name="Chen C."/>
            <person name="Bauer D."/>
            <person name="Andreopoulos W."/>
            <person name="Pangilinan J."/>
            <person name="LaButti K."/>
            <person name="Riley R."/>
            <person name="Lipzen A."/>
            <person name="Clum A."/>
            <person name="Drula E."/>
            <person name="Henrissat B."/>
            <person name="Kohler A."/>
            <person name="Grigoriev I.V."/>
            <person name="Martin F.M."/>
            <person name="Hacquard S."/>
        </authorList>
    </citation>
    <scope>NUCLEOTIDE SEQUENCE [LARGE SCALE GENOMIC DNA]</scope>
    <source>
        <strain evidence="1 2">MPI-SDFR-AT-0079</strain>
    </source>
</reference>
<evidence type="ECO:0000313" key="2">
    <source>
        <dbReference type="Proteomes" id="UP000724584"/>
    </source>
</evidence>
<keyword evidence="2" id="KW-1185">Reference proteome</keyword>
<comment type="caution">
    <text evidence="1">The sequence shown here is derived from an EMBL/GenBank/DDBJ whole genome shotgun (WGS) entry which is preliminary data.</text>
</comment>
<gene>
    <name evidence="1" type="ORF">F5144DRAFT_564536</name>
</gene>
<protein>
    <submittedName>
        <fullName evidence="1">Kinase-like domain-containing protein</fullName>
    </submittedName>
</protein>
<dbReference type="EMBL" id="JAGIZQ010000002">
    <property type="protein sequence ID" value="KAH6641670.1"/>
    <property type="molecule type" value="Genomic_DNA"/>
</dbReference>
<accession>A0ACB7PKZ2</accession>
<proteinExistence type="predicted"/>
<sequence>MTPPIPVRDSVKQIDANSWLIGSKHALRRLQGPREGVCLWENPDNDSYYTLSEVPVPQPVAGPLAPDGHARQIHDAGDVSAVFSFGDEIIIKIRLATDETRREPETLAFLAKQQQHLSFDIPTVLFYMEDAGKTYLVEPFIPGQRLNEAWWTMPEQEKEHVVSRVSQICADLSAFTSDTMTASDSNWMNPLQETRDDSVEATQQQCEALGMDCSVFVLAHNDLGPTNIIVDGDRIVVIDWEMAGYVPLEWVRTKFAICGVLCVERVHARGPGGEGPVRVERNGAYPVGVKRRLGEMGFPEVTAAYKRMHYLREVEWERNRPWLQ</sequence>